<dbReference type="Gene3D" id="2.30.30.40">
    <property type="entry name" value="SH3 Domains"/>
    <property type="match status" value="1"/>
</dbReference>
<organism evidence="6 7">
    <name type="scientific">Deinococcus proteolyticus (strain ATCC 35074 / DSM 20540 / JCM 6276 / NBRC 101906 / NCIMB 13154 / VKM Ac-1939 / CCM 2703 / MRP)</name>
    <dbReference type="NCBI Taxonomy" id="693977"/>
    <lineage>
        <taxon>Bacteria</taxon>
        <taxon>Thermotogati</taxon>
        <taxon>Deinococcota</taxon>
        <taxon>Deinococci</taxon>
        <taxon>Deinococcales</taxon>
        <taxon>Deinococcaceae</taxon>
        <taxon>Deinococcus</taxon>
    </lineage>
</organism>
<dbReference type="Pfam" id="PF00877">
    <property type="entry name" value="NLPC_P60"/>
    <property type="match status" value="1"/>
</dbReference>
<dbReference type="PROSITE" id="PS51935">
    <property type="entry name" value="NLPC_P60"/>
    <property type="match status" value="1"/>
</dbReference>
<dbReference type="InterPro" id="IPR051202">
    <property type="entry name" value="Peptidase_C40"/>
</dbReference>
<feature type="domain" description="NlpC/P60" evidence="5">
    <location>
        <begin position="129"/>
        <end position="247"/>
    </location>
</feature>
<dbReference type="Pfam" id="PF18348">
    <property type="entry name" value="SH3_16"/>
    <property type="match status" value="1"/>
</dbReference>
<reference evidence="7" key="1">
    <citation type="submission" date="2011-02" db="EMBL/GenBank/DDBJ databases">
        <title>The complete sequence of chromosome of Deinococcus proteolyticus DSM 20540.</title>
        <authorList>
            <consortium name="US DOE Joint Genome Institute (JGI-PGF)"/>
            <person name="Lucas S."/>
            <person name="Copeland A."/>
            <person name="Lapidus A."/>
            <person name="Bruce D."/>
            <person name="Goodwin L."/>
            <person name="Pitluck S."/>
            <person name="Kyrpides N."/>
            <person name="Mavromatis K."/>
            <person name="Pagani I."/>
            <person name="Ivanova N."/>
            <person name="Ovchinnikova G."/>
            <person name="Zeytun A."/>
            <person name="Detter J.C."/>
            <person name="Han C."/>
            <person name="Land M."/>
            <person name="Hauser L."/>
            <person name="Markowitz V."/>
            <person name="Cheng J.-F."/>
            <person name="Hugenholtz P."/>
            <person name="Woyke T."/>
            <person name="Wu D."/>
            <person name="Pukall R."/>
            <person name="Steenblock K."/>
            <person name="Brambilla E."/>
            <person name="Klenk H.-P."/>
            <person name="Eisen J.A."/>
        </authorList>
    </citation>
    <scope>NUCLEOTIDE SEQUENCE [LARGE SCALE GENOMIC DNA]</scope>
    <source>
        <strain evidence="7">ATCC 35074 / DSM 20540 / JCM 6276 / NBRC 101906 / NCIMB 13154 / VKM Ac-1939 / CCM 2703 / MRP</strain>
    </source>
</reference>
<dbReference type="Gene3D" id="3.90.1720.10">
    <property type="entry name" value="endopeptidase domain like (from Nostoc punctiforme)"/>
    <property type="match status" value="1"/>
</dbReference>
<dbReference type="AlphaFoldDB" id="F0RMW6"/>
<dbReference type="SUPFAM" id="SSF54001">
    <property type="entry name" value="Cysteine proteinases"/>
    <property type="match status" value="1"/>
</dbReference>
<name>F0RMW6_DEIPM</name>
<reference evidence="6 7" key="2">
    <citation type="journal article" date="2012" name="Stand. Genomic Sci.">
        <title>Complete genome sequence of the orange-red pigmented, radioresistant Deinococcus proteolyticus type strain (MRP(T)).</title>
        <authorList>
            <person name="Copeland A."/>
            <person name="Zeytun A."/>
            <person name="Yassawong M."/>
            <person name="Nolan M."/>
            <person name="Lucas S."/>
            <person name="Hammon N."/>
            <person name="Deshpande S."/>
            <person name="Cheng J.F."/>
            <person name="Han C."/>
            <person name="Tapia R."/>
            <person name="Goodwin L.A."/>
            <person name="Pitluck S."/>
            <person name="Mavromatis K."/>
            <person name="Liolios K."/>
            <person name="Pagani I."/>
            <person name="Ivanova N."/>
            <person name="Mikhailova N."/>
            <person name="Pati A."/>
            <person name="Chen A."/>
            <person name="Palaniappan K."/>
            <person name="Land M."/>
            <person name="Hauser L."/>
            <person name="Jeffries C.D."/>
            <person name="Brambilla E.M."/>
            <person name="Rohde M."/>
            <person name="Sikorski J."/>
            <person name="Pukall R."/>
            <person name="Goker M."/>
            <person name="Detter J.C."/>
            <person name="Woyke T."/>
            <person name="Bristow J."/>
            <person name="Eisen J.A."/>
            <person name="Markowitz V."/>
            <person name="Hugenholtz P."/>
            <person name="Kyrpides N.C."/>
            <person name="Klenk H.P."/>
            <person name="Lapidus A."/>
        </authorList>
    </citation>
    <scope>NUCLEOTIDE SEQUENCE [LARGE SCALE GENOMIC DNA]</scope>
    <source>
        <strain evidence="7">ATCC 35074 / DSM 20540 / JCM 6276 / NBRC 101906 / NCIMB 13154 / VKM Ac-1939 / CCM 2703 / MRP</strain>
    </source>
</reference>
<evidence type="ECO:0000259" key="5">
    <source>
        <dbReference type="PROSITE" id="PS51935"/>
    </source>
</evidence>
<dbReference type="InterPro" id="IPR000064">
    <property type="entry name" value="NLP_P60_dom"/>
</dbReference>
<dbReference type="InterPro" id="IPR038765">
    <property type="entry name" value="Papain-like_cys_pep_sf"/>
</dbReference>
<evidence type="ECO:0000256" key="1">
    <source>
        <dbReference type="ARBA" id="ARBA00007074"/>
    </source>
</evidence>
<dbReference type="GO" id="GO:0008234">
    <property type="term" value="F:cysteine-type peptidase activity"/>
    <property type="evidence" value="ECO:0007669"/>
    <property type="project" value="UniProtKB-KW"/>
</dbReference>
<evidence type="ECO:0000313" key="7">
    <source>
        <dbReference type="Proteomes" id="UP000007718"/>
    </source>
</evidence>
<sequence length="250" mass="27027">MRARQQTFLHAGPAEGAEAMTEVLLGEELTVLEEASGWQHVRLAADGYEGWVRTVAAETPAGDGAAQWATVTALRGHIYAAPAVQSPVLGRLSLGGRVCRSGEVTEGEEGRLWERLLWPEGWVNCSVFRPLPPALPELGLAFLGTPYRWGGRSAWGVDCSGLMQTLHAAYGIALPRDSGPQRSALTPVDRPQAGDLAFFPGHVGLMLDGRRMLNATSYHMAVAVDTLGEGEYGRLLARDLLGFGRPEWRK</sequence>
<keyword evidence="4" id="KW-0788">Thiol protease</keyword>
<keyword evidence="2" id="KW-0645">Protease</keyword>
<protein>
    <submittedName>
        <fullName evidence="6">NLP/P60 protein</fullName>
    </submittedName>
</protein>
<evidence type="ECO:0000313" key="6">
    <source>
        <dbReference type="EMBL" id="ADY26108.1"/>
    </source>
</evidence>
<dbReference type="InterPro" id="IPR041382">
    <property type="entry name" value="SH3_16"/>
</dbReference>
<evidence type="ECO:0000256" key="2">
    <source>
        <dbReference type="ARBA" id="ARBA00022670"/>
    </source>
</evidence>
<dbReference type="OrthoDB" id="9808890at2"/>
<dbReference type="GO" id="GO:0006508">
    <property type="term" value="P:proteolysis"/>
    <property type="evidence" value="ECO:0007669"/>
    <property type="project" value="UniProtKB-KW"/>
</dbReference>
<keyword evidence="3" id="KW-0378">Hydrolase</keyword>
<dbReference type="Proteomes" id="UP000007718">
    <property type="component" value="Chromosome"/>
</dbReference>
<keyword evidence="7" id="KW-1185">Reference proteome</keyword>
<proteinExistence type="inferred from homology"/>
<dbReference type="HOGENOM" id="CLU_016043_13_3_0"/>
<evidence type="ECO:0000256" key="3">
    <source>
        <dbReference type="ARBA" id="ARBA00022801"/>
    </source>
</evidence>
<dbReference type="KEGG" id="dpt:Deipr_0952"/>
<dbReference type="PANTHER" id="PTHR47053:SF3">
    <property type="entry name" value="GAMMA-D-GLUTAMYL-L-LYSINE DIPEPTIDYL-PEPTIDASE"/>
    <property type="match status" value="1"/>
</dbReference>
<comment type="similarity">
    <text evidence="1">Belongs to the peptidase C40 family.</text>
</comment>
<accession>F0RMW6</accession>
<dbReference type="RefSeq" id="WP_013614717.1">
    <property type="nucleotide sequence ID" value="NC_015161.1"/>
</dbReference>
<dbReference type="MEROPS" id="C40.009"/>
<dbReference type="PANTHER" id="PTHR47053">
    <property type="entry name" value="MUREIN DD-ENDOPEPTIDASE MEPH-RELATED"/>
    <property type="match status" value="1"/>
</dbReference>
<evidence type="ECO:0000256" key="4">
    <source>
        <dbReference type="ARBA" id="ARBA00022807"/>
    </source>
</evidence>
<dbReference type="eggNOG" id="COG0791">
    <property type="taxonomic scope" value="Bacteria"/>
</dbReference>
<dbReference type="EMBL" id="CP002536">
    <property type="protein sequence ID" value="ADY26108.1"/>
    <property type="molecule type" value="Genomic_DNA"/>
</dbReference>
<gene>
    <name evidence="6" type="ordered locus">Deipr_0952</name>
</gene>
<dbReference type="STRING" id="693977.Deipr_0952"/>